<evidence type="ECO:0000313" key="2">
    <source>
        <dbReference type="EMBL" id="KEA65508.1"/>
    </source>
</evidence>
<keyword evidence="3" id="KW-1185">Reference proteome</keyword>
<keyword evidence="1" id="KW-0732">Signal</keyword>
<evidence type="ECO:0000313" key="3">
    <source>
        <dbReference type="Proteomes" id="UP000028252"/>
    </source>
</evidence>
<dbReference type="Pfam" id="PF11306">
    <property type="entry name" value="DUF3108"/>
    <property type="match status" value="1"/>
</dbReference>
<sequence length="244" mass="27213">MKCAGKFLSAVAAALLATSVSAQAESARQACAEALLQDSAGVDLSYRVDWKGLSLESTRRIERLDTGGWQARNLSSLLFMAIEENSQFELRDGLIQSRSYNYQRKGMSKKQNLKLEFAEGYGYRAFSPKGDGRVSHPAPLFDLLNHQVQLRIDLACSAPRDEYVYDIARRSRVSEYRYRRVGEESVTTPAGTFNALRLERGDVGDRLDQVWLAPKLGYLIVKLVHQEDDETAELVLTKMPGGSG</sequence>
<feature type="chain" id="PRO_5001757656" evidence="1">
    <location>
        <begin position="25"/>
        <end position="244"/>
    </location>
</feature>
<dbReference type="InterPro" id="IPR021457">
    <property type="entry name" value="DUF3108"/>
</dbReference>
<protein>
    <submittedName>
        <fullName evidence="2">Enzyme involved in the deoxyxylulose pathway of isoprenoid biosynthesis</fullName>
    </submittedName>
</protein>
<dbReference type="Proteomes" id="UP000028252">
    <property type="component" value="Unassembled WGS sequence"/>
</dbReference>
<evidence type="ECO:0000256" key="1">
    <source>
        <dbReference type="SAM" id="SignalP"/>
    </source>
</evidence>
<organism evidence="2 3">
    <name type="scientific">Marinobacterium lacunae</name>
    <dbReference type="NCBI Taxonomy" id="1232683"/>
    <lineage>
        <taxon>Bacteria</taxon>
        <taxon>Pseudomonadati</taxon>
        <taxon>Pseudomonadota</taxon>
        <taxon>Gammaproteobacteria</taxon>
        <taxon>Oceanospirillales</taxon>
        <taxon>Oceanospirillaceae</taxon>
        <taxon>Marinobacterium</taxon>
    </lineage>
</organism>
<feature type="signal peptide" evidence="1">
    <location>
        <begin position="1"/>
        <end position="24"/>
    </location>
</feature>
<dbReference type="RefSeq" id="WP_036183002.1">
    <property type="nucleotide sequence ID" value="NZ_JMQN01000011.1"/>
</dbReference>
<name>A0A081G403_9GAMM</name>
<dbReference type="Gene3D" id="2.40.360.20">
    <property type="match status" value="1"/>
</dbReference>
<dbReference type="EMBL" id="JMQN01000011">
    <property type="protein sequence ID" value="KEA65508.1"/>
    <property type="molecule type" value="Genomic_DNA"/>
</dbReference>
<dbReference type="OrthoDB" id="6007799at2"/>
<dbReference type="STRING" id="1232683.ADIMK_0465"/>
<proteinExistence type="predicted"/>
<accession>A0A081G403</accession>
<dbReference type="AlphaFoldDB" id="A0A081G403"/>
<gene>
    <name evidence="2" type="ORF">ADIMK_0465</name>
</gene>
<comment type="caution">
    <text evidence="2">The sequence shown here is derived from an EMBL/GenBank/DDBJ whole genome shotgun (WGS) entry which is preliminary data.</text>
</comment>
<reference evidence="2 3" key="1">
    <citation type="submission" date="2014-04" db="EMBL/GenBank/DDBJ databases">
        <title>Marinobacterium kochiensis sp. nov., isolated from sediment sample collected from Kochi backwaters in Kerala, India.</title>
        <authorList>
            <person name="Singh A."/>
            <person name="Pinnaka A.K."/>
        </authorList>
    </citation>
    <scope>NUCLEOTIDE SEQUENCE [LARGE SCALE GENOMIC DNA]</scope>
    <source>
        <strain evidence="2 3">AK27</strain>
    </source>
</reference>
<dbReference type="PATRIC" id="fig|1232683.4.peg.459"/>